<dbReference type="AlphaFoldDB" id="A0A917H8R8"/>
<accession>A0A917H8R8</accession>
<protein>
    <recommendedName>
        <fullName evidence="2">Ice-binding protein C-terminal domain-containing protein</fullName>
    </recommendedName>
</protein>
<dbReference type="Pfam" id="PF07589">
    <property type="entry name" value="PEP-CTERM"/>
    <property type="match status" value="1"/>
</dbReference>
<sequence length="224" mass="23235">MKKSIALIFAVFSLALLPRVAQADTVTMTFTGGGTTSGPEIVGPYQVTIENYVNGTPAGLNDETVMCLDLANSIEMNESWSATPNTVTSSSSTLDLEQAFLFNQLSTNPGSYSNSDYQYAIWGLNDLSGVQADGMDSASVQALDALAVSAVAQGTNASAYEDGQYTIYAAIPGSQASGYPGTAQDMIGVTPPTASPVPEPSSLMLFGSGMLGMAGIVRRKMAKA</sequence>
<feature type="signal peptide" evidence="1">
    <location>
        <begin position="1"/>
        <end position="23"/>
    </location>
</feature>
<gene>
    <name evidence="3" type="ORF">GCM10011585_11690</name>
</gene>
<evidence type="ECO:0000313" key="3">
    <source>
        <dbReference type="EMBL" id="GGG71139.1"/>
    </source>
</evidence>
<proteinExistence type="predicted"/>
<dbReference type="NCBIfam" id="TIGR02595">
    <property type="entry name" value="PEP_CTERM"/>
    <property type="match status" value="1"/>
</dbReference>
<evidence type="ECO:0000259" key="2">
    <source>
        <dbReference type="Pfam" id="PF07589"/>
    </source>
</evidence>
<reference evidence="3" key="1">
    <citation type="journal article" date="2014" name="Int. J. Syst. Evol. Microbiol.">
        <title>Complete genome sequence of Corynebacterium casei LMG S-19264T (=DSM 44701T), isolated from a smear-ripened cheese.</title>
        <authorList>
            <consortium name="US DOE Joint Genome Institute (JGI-PGF)"/>
            <person name="Walter F."/>
            <person name="Albersmeier A."/>
            <person name="Kalinowski J."/>
            <person name="Ruckert C."/>
        </authorList>
    </citation>
    <scope>NUCLEOTIDE SEQUENCE</scope>
    <source>
        <strain evidence="3">CGMCC 1.12997</strain>
    </source>
</reference>
<feature type="chain" id="PRO_5036689241" description="Ice-binding protein C-terminal domain-containing protein" evidence="1">
    <location>
        <begin position="24"/>
        <end position="224"/>
    </location>
</feature>
<dbReference type="InterPro" id="IPR013424">
    <property type="entry name" value="Ice-binding_C"/>
</dbReference>
<keyword evidence="1" id="KW-0732">Signal</keyword>
<name>A0A917H8R8_9BACT</name>
<organism evidence="3 4">
    <name type="scientific">Edaphobacter dinghuensis</name>
    <dbReference type="NCBI Taxonomy" id="1560005"/>
    <lineage>
        <taxon>Bacteria</taxon>
        <taxon>Pseudomonadati</taxon>
        <taxon>Acidobacteriota</taxon>
        <taxon>Terriglobia</taxon>
        <taxon>Terriglobales</taxon>
        <taxon>Acidobacteriaceae</taxon>
        <taxon>Edaphobacter</taxon>
    </lineage>
</organism>
<comment type="caution">
    <text evidence="3">The sequence shown here is derived from an EMBL/GenBank/DDBJ whole genome shotgun (WGS) entry which is preliminary data.</text>
</comment>
<dbReference type="Proteomes" id="UP000647241">
    <property type="component" value="Unassembled WGS sequence"/>
</dbReference>
<reference evidence="3" key="2">
    <citation type="submission" date="2020-09" db="EMBL/GenBank/DDBJ databases">
        <authorList>
            <person name="Sun Q."/>
            <person name="Zhou Y."/>
        </authorList>
    </citation>
    <scope>NUCLEOTIDE SEQUENCE</scope>
    <source>
        <strain evidence="3">CGMCC 1.12997</strain>
    </source>
</reference>
<dbReference type="EMBL" id="BMGT01000002">
    <property type="protein sequence ID" value="GGG71139.1"/>
    <property type="molecule type" value="Genomic_DNA"/>
</dbReference>
<evidence type="ECO:0000256" key="1">
    <source>
        <dbReference type="SAM" id="SignalP"/>
    </source>
</evidence>
<feature type="domain" description="Ice-binding protein C-terminal" evidence="2">
    <location>
        <begin position="196"/>
        <end position="219"/>
    </location>
</feature>
<keyword evidence="4" id="KW-1185">Reference proteome</keyword>
<dbReference type="RefSeq" id="WP_229739135.1">
    <property type="nucleotide sequence ID" value="NZ_BMGT01000002.1"/>
</dbReference>
<evidence type="ECO:0000313" key="4">
    <source>
        <dbReference type="Proteomes" id="UP000647241"/>
    </source>
</evidence>